<evidence type="ECO:0000313" key="1">
    <source>
        <dbReference type="EMBL" id="QRC99913.1"/>
    </source>
</evidence>
<evidence type="ECO:0000313" key="2">
    <source>
        <dbReference type="Proteomes" id="UP000663193"/>
    </source>
</evidence>
<dbReference type="AlphaFoldDB" id="A0A7U2I321"/>
<sequence>MDKTRKAMLAFIEDIPNSKLEGGIGGSTIYTDNRNFRLDNHGTTTAKDGKPAMLNIQMQINNRPKMTSPADVAPSVARIAIPVMASCSAEKIKAELEKSLIEHDEKTRQY</sequence>
<dbReference type="EMBL" id="CP069032">
    <property type="protein sequence ID" value="QRC99913.1"/>
    <property type="molecule type" value="Genomic_DNA"/>
</dbReference>
<dbReference type="Proteomes" id="UP000663193">
    <property type="component" value="Chromosome 10"/>
</dbReference>
<gene>
    <name evidence="1" type="ORF">JI435_437730</name>
</gene>
<dbReference type="OMA" id="NSKLECC"/>
<accession>A0A7U2I321</accession>
<dbReference type="OrthoDB" id="3521506at2759"/>
<dbReference type="KEGG" id="pno:SNOG_06839"/>
<dbReference type="RefSeq" id="XP_001797200.1">
    <property type="nucleotide sequence ID" value="XM_001797148.1"/>
</dbReference>
<reference evidence="2" key="1">
    <citation type="journal article" date="2021" name="BMC Genomics">
        <title>Chromosome-level genome assembly and manually-curated proteome of model necrotroph Parastagonospora nodorum Sn15 reveals a genome-wide trove of candidate effector homologs, and redundancy of virulence-related functions within an accessory chromosome.</title>
        <authorList>
            <person name="Bertazzoni S."/>
            <person name="Jones D.A.B."/>
            <person name="Phan H.T."/>
            <person name="Tan K.-C."/>
            <person name="Hane J.K."/>
        </authorList>
    </citation>
    <scope>NUCLEOTIDE SEQUENCE [LARGE SCALE GENOMIC DNA]</scope>
    <source>
        <strain evidence="2">SN15 / ATCC MYA-4574 / FGSC 10173)</strain>
    </source>
</reference>
<keyword evidence="2" id="KW-1185">Reference proteome</keyword>
<organism evidence="1 2">
    <name type="scientific">Phaeosphaeria nodorum (strain SN15 / ATCC MYA-4574 / FGSC 10173)</name>
    <name type="common">Glume blotch fungus</name>
    <name type="synonym">Parastagonospora nodorum</name>
    <dbReference type="NCBI Taxonomy" id="321614"/>
    <lineage>
        <taxon>Eukaryota</taxon>
        <taxon>Fungi</taxon>
        <taxon>Dikarya</taxon>
        <taxon>Ascomycota</taxon>
        <taxon>Pezizomycotina</taxon>
        <taxon>Dothideomycetes</taxon>
        <taxon>Pleosporomycetidae</taxon>
        <taxon>Pleosporales</taxon>
        <taxon>Pleosporineae</taxon>
        <taxon>Phaeosphaeriaceae</taxon>
        <taxon>Parastagonospora</taxon>
    </lineage>
</organism>
<proteinExistence type="predicted"/>
<protein>
    <submittedName>
        <fullName evidence="1">Uncharacterized protein</fullName>
    </submittedName>
</protein>
<dbReference type="VEuPathDB" id="FungiDB:JI435_437730"/>
<name>A0A7U2I321_PHANO</name>